<dbReference type="STRING" id="29172.A0A0D8XLW5"/>
<dbReference type="Pfam" id="PF04870">
    <property type="entry name" value="Moulting_cycle"/>
    <property type="match status" value="1"/>
</dbReference>
<feature type="transmembrane region" description="Helical" evidence="1">
    <location>
        <begin position="428"/>
        <end position="449"/>
    </location>
</feature>
<evidence type="ECO:0000313" key="3">
    <source>
        <dbReference type="Proteomes" id="UP000053766"/>
    </source>
</evidence>
<evidence type="ECO:0000256" key="1">
    <source>
        <dbReference type="SAM" id="Phobius"/>
    </source>
</evidence>
<dbReference type="AlphaFoldDB" id="A0A0D8XLW5"/>
<accession>A0A0D8XLW5</accession>
<proteinExistence type="predicted"/>
<gene>
    <name evidence="2" type="ORF">DICVIV_10613</name>
</gene>
<feature type="transmembrane region" description="Helical" evidence="1">
    <location>
        <begin position="298"/>
        <end position="320"/>
    </location>
</feature>
<protein>
    <submittedName>
        <fullName evidence="2">Uncharacterized protein</fullName>
    </submittedName>
</protein>
<evidence type="ECO:0000313" key="2">
    <source>
        <dbReference type="EMBL" id="KJH43366.1"/>
    </source>
</evidence>
<dbReference type="PANTHER" id="PTHR21523">
    <property type="match status" value="1"/>
</dbReference>
<dbReference type="EMBL" id="KN716566">
    <property type="protein sequence ID" value="KJH43366.1"/>
    <property type="molecule type" value="Genomic_DNA"/>
</dbReference>
<keyword evidence="1" id="KW-1133">Transmembrane helix</keyword>
<feature type="transmembrane region" description="Helical" evidence="1">
    <location>
        <begin position="332"/>
        <end position="353"/>
    </location>
</feature>
<keyword evidence="1" id="KW-0472">Membrane</keyword>
<feature type="transmembrane region" description="Helical" evidence="1">
    <location>
        <begin position="373"/>
        <end position="395"/>
    </location>
</feature>
<keyword evidence="3" id="KW-1185">Reference proteome</keyword>
<keyword evidence="1" id="KW-0812">Transmembrane</keyword>
<dbReference type="OrthoDB" id="5917548at2759"/>
<organism evidence="2 3">
    <name type="scientific">Dictyocaulus viviparus</name>
    <name type="common">Bovine lungworm</name>
    <dbReference type="NCBI Taxonomy" id="29172"/>
    <lineage>
        <taxon>Eukaryota</taxon>
        <taxon>Metazoa</taxon>
        <taxon>Ecdysozoa</taxon>
        <taxon>Nematoda</taxon>
        <taxon>Chromadorea</taxon>
        <taxon>Rhabditida</taxon>
        <taxon>Rhabditina</taxon>
        <taxon>Rhabditomorpha</taxon>
        <taxon>Strongyloidea</taxon>
        <taxon>Metastrongylidae</taxon>
        <taxon>Dictyocaulus</taxon>
    </lineage>
</organism>
<dbReference type="Proteomes" id="UP000053766">
    <property type="component" value="Unassembled WGS sequence"/>
</dbReference>
<feature type="transmembrane region" description="Helical" evidence="1">
    <location>
        <begin position="402"/>
        <end position="422"/>
    </location>
</feature>
<dbReference type="InterPro" id="IPR006954">
    <property type="entry name" value="Mlt-10-like"/>
</dbReference>
<name>A0A0D8XLW5_DICVI</name>
<dbReference type="PANTHER" id="PTHR21523:SF37">
    <property type="entry name" value="MLT-TEN (MLT-10) RELATED"/>
    <property type="match status" value="1"/>
</dbReference>
<sequence>MDVFGKNRGDDYNDDDEINTMMVKAKKKEKQMTDEEIMMMAPVKLIREGMKLGMMLSGQNVTGFDRKNLKMISPRLLSLVPDQSDDDTINLLSPSLFALHDQGKGIEDELSLAKALKYFDEQGHQEWLNFVIEAAGVTDILKRLRDMNIVDESRRMDEQFRDNSGKPMYFTKENVTEMFGDVEQRKIEVFENLQRSFTPQQITAMDTTGYAVMNKKQLELVYGKNSPYGNSTTHERLKNVSSAIIPDIIHRTIRSLADETLAFKAHRQHDILLTPLVLTTVIRDPALISQPLVLSPVLLVPVVFSPAVFGAVILSPWAFVPIIISPRLLSPVVLSPLLLSPVVLSPLALDPLILSPGALSAFVLTPFVLSPFVLSPVALVPLILSPFCLSPFILIPNVLSPLILSPFVLSPLIASPVAFSAFVLSPYALSPVIFSPGAFFAAVLSPSWLS</sequence>
<reference evidence="3" key="2">
    <citation type="journal article" date="2016" name="Sci. Rep.">
        <title>Dictyocaulus viviparus genome, variome and transcriptome elucidate lungworm biology and support future intervention.</title>
        <authorList>
            <person name="McNulty S.N."/>
            <person name="Strube C."/>
            <person name="Rosa B.A."/>
            <person name="Martin J.C."/>
            <person name="Tyagi R."/>
            <person name="Choi Y.J."/>
            <person name="Wang Q."/>
            <person name="Hallsworth Pepin K."/>
            <person name="Zhang X."/>
            <person name="Ozersky P."/>
            <person name="Wilson R.K."/>
            <person name="Sternberg P.W."/>
            <person name="Gasser R.B."/>
            <person name="Mitreva M."/>
        </authorList>
    </citation>
    <scope>NUCLEOTIDE SEQUENCE [LARGE SCALE GENOMIC DNA]</scope>
    <source>
        <strain evidence="3">HannoverDv2000</strain>
    </source>
</reference>
<reference evidence="2 3" key="1">
    <citation type="submission" date="2013-11" db="EMBL/GenBank/DDBJ databases">
        <title>Draft genome of the bovine lungworm Dictyocaulus viviparus.</title>
        <authorList>
            <person name="Mitreva M."/>
        </authorList>
    </citation>
    <scope>NUCLEOTIDE SEQUENCE [LARGE SCALE GENOMIC DNA]</scope>
    <source>
        <strain evidence="2 3">HannoverDv2000</strain>
    </source>
</reference>